<feature type="region of interest" description="Disordered" evidence="1">
    <location>
        <begin position="1"/>
        <end position="29"/>
    </location>
</feature>
<reference evidence="2 3" key="1">
    <citation type="submission" date="2019-06" db="EMBL/GenBank/DDBJ databases">
        <title>Genome Sequence of the Brown Rot Fungal Pathogen Monilinia fructicola.</title>
        <authorList>
            <person name="De Miccolis Angelini R.M."/>
            <person name="Landi L."/>
            <person name="Abate D."/>
            <person name="Pollastro S."/>
            <person name="Romanazzi G."/>
            <person name="Faretra F."/>
        </authorList>
    </citation>
    <scope>NUCLEOTIDE SEQUENCE [LARGE SCALE GENOMIC DNA]</scope>
    <source>
        <strain evidence="2 3">Mfrc123</strain>
    </source>
</reference>
<dbReference type="EMBL" id="VICG01000003">
    <property type="protein sequence ID" value="KAA8574535.1"/>
    <property type="molecule type" value="Genomic_DNA"/>
</dbReference>
<gene>
    <name evidence="2" type="ORF">EYC84_005987</name>
</gene>
<proteinExistence type="predicted"/>
<keyword evidence="3" id="KW-1185">Reference proteome</keyword>
<accession>A0A5M9K6U7</accession>
<dbReference type="AlphaFoldDB" id="A0A5M9K6U7"/>
<evidence type="ECO:0000313" key="3">
    <source>
        <dbReference type="Proteomes" id="UP000322873"/>
    </source>
</evidence>
<sequence length="77" mass="8681">MISTNHHDIDDFQLPVTSTSDPPRNFDPSPLCAGGNRSFLLAVQLNIEVIVDWKGNVIRKHNISLVWKGKHDEDESN</sequence>
<dbReference type="Proteomes" id="UP000322873">
    <property type="component" value="Unassembled WGS sequence"/>
</dbReference>
<organism evidence="2 3">
    <name type="scientific">Monilinia fructicola</name>
    <name type="common">Brown rot fungus</name>
    <name type="synonym">Ciboria fructicola</name>
    <dbReference type="NCBI Taxonomy" id="38448"/>
    <lineage>
        <taxon>Eukaryota</taxon>
        <taxon>Fungi</taxon>
        <taxon>Dikarya</taxon>
        <taxon>Ascomycota</taxon>
        <taxon>Pezizomycotina</taxon>
        <taxon>Leotiomycetes</taxon>
        <taxon>Helotiales</taxon>
        <taxon>Sclerotiniaceae</taxon>
        <taxon>Monilinia</taxon>
    </lineage>
</organism>
<feature type="compositionally biased region" description="Basic and acidic residues" evidence="1">
    <location>
        <begin position="1"/>
        <end position="10"/>
    </location>
</feature>
<name>A0A5M9K6U7_MONFR</name>
<protein>
    <submittedName>
        <fullName evidence="2">Uncharacterized protein</fullName>
    </submittedName>
</protein>
<evidence type="ECO:0000256" key="1">
    <source>
        <dbReference type="SAM" id="MobiDB-lite"/>
    </source>
</evidence>
<evidence type="ECO:0000313" key="2">
    <source>
        <dbReference type="EMBL" id="KAA8574535.1"/>
    </source>
</evidence>
<comment type="caution">
    <text evidence="2">The sequence shown here is derived from an EMBL/GenBank/DDBJ whole genome shotgun (WGS) entry which is preliminary data.</text>
</comment>